<evidence type="ECO:0000256" key="4">
    <source>
        <dbReference type="ARBA" id="ARBA00022771"/>
    </source>
</evidence>
<evidence type="ECO:0000256" key="6">
    <source>
        <dbReference type="ARBA" id="ARBA00023015"/>
    </source>
</evidence>
<evidence type="ECO:0000256" key="3">
    <source>
        <dbReference type="ARBA" id="ARBA00022723"/>
    </source>
</evidence>
<dbReference type="SUPFAM" id="SSF53098">
    <property type="entry name" value="Ribonuclease H-like"/>
    <property type="match status" value="1"/>
</dbReference>
<dbReference type="SMART" id="SM00614">
    <property type="entry name" value="ZnF_BED"/>
    <property type="match status" value="1"/>
</dbReference>
<name>A0A7N2LAF9_QUELO</name>
<evidence type="ECO:0000313" key="13">
    <source>
        <dbReference type="EnsemblPlants" id="QL03p065377:mrna"/>
    </source>
</evidence>
<dbReference type="InterPro" id="IPR052035">
    <property type="entry name" value="ZnF_BED_domain_contain"/>
</dbReference>
<dbReference type="InParanoid" id="A0A7N2LAF9"/>
<dbReference type="Pfam" id="PF05699">
    <property type="entry name" value="Dimer_Tnp_hAT"/>
    <property type="match status" value="1"/>
</dbReference>
<dbReference type="OMA" id="DINKESM"/>
<dbReference type="InterPro" id="IPR036770">
    <property type="entry name" value="Ankyrin_rpt-contain_sf"/>
</dbReference>
<evidence type="ECO:0000256" key="2">
    <source>
        <dbReference type="ARBA" id="ARBA00011738"/>
    </source>
</evidence>
<evidence type="ECO:0000259" key="12">
    <source>
        <dbReference type="PROSITE" id="PS50808"/>
    </source>
</evidence>
<dbReference type="Gramene" id="QL03p065377:mrna">
    <property type="protein sequence ID" value="QL03p065377:mrna"/>
    <property type="gene ID" value="QL03p065377"/>
</dbReference>
<dbReference type="EnsemblPlants" id="QL03p065377:mrna">
    <property type="protein sequence ID" value="QL03p065377:mrna"/>
    <property type="gene ID" value="QL03p065377"/>
</dbReference>
<dbReference type="SUPFAM" id="SSF48403">
    <property type="entry name" value="Ankyrin repeat"/>
    <property type="match status" value="1"/>
</dbReference>
<dbReference type="GO" id="GO:0046983">
    <property type="term" value="F:protein dimerization activity"/>
    <property type="evidence" value="ECO:0007669"/>
    <property type="project" value="InterPro"/>
</dbReference>
<comment type="subunit">
    <text evidence="2">Homodimer.</text>
</comment>
<dbReference type="GO" id="GO:0005634">
    <property type="term" value="C:nucleus"/>
    <property type="evidence" value="ECO:0007669"/>
    <property type="project" value="UniProtKB-SubCell"/>
</dbReference>
<evidence type="ECO:0000256" key="1">
    <source>
        <dbReference type="ARBA" id="ARBA00004123"/>
    </source>
</evidence>
<dbReference type="PROSITE" id="PS50808">
    <property type="entry name" value="ZF_BED"/>
    <property type="match status" value="1"/>
</dbReference>
<dbReference type="Proteomes" id="UP000594261">
    <property type="component" value="Chromosome 3"/>
</dbReference>
<keyword evidence="5" id="KW-0862">Zinc</keyword>
<evidence type="ECO:0000256" key="10">
    <source>
        <dbReference type="PROSITE-ProRule" id="PRU00027"/>
    </source>
</evidence>
<keyword evidence="9" id="KW-0539">Nucleus</keyword>
<dbReference type="SUPFAM" id="SSF57667">
    <property type="entry name" value="beta-beta-alpha zinc fingers"/>
    <property type="match status" value="1"/>
</dbReference>
<dbReference type="Pfam" id="PF14372">
    <property type="entry name" value="hAT-like_RNase-H"/>
    <property type="match status" value="1"/>
</dbReference>
<proteinExistence type="predicted"/>
<feature type="domain" description="BED-type" evidence="12">
    <location>
        <begin position="43"/>
        <end position="100"/>
    </location>
</feature>
<dbReference type="EMBL" id="LRBV02000003">
    <property type="status" value="NOT_ANNOTATED_CDS"/>
    <property type="molecule type" value="Genomic_DNA"/>
</dbReference>
<evidence type="ECO:0000256" key="5">
    <source>
        <dbReference type="ARBA" id="ARBA00022833"/>
    </source>
</evidence>
<keyword evidence="4 10" id="KW-0863">Zinc-finger</keyword>
<dbReference type="Gene3D" id="1.25.40.20">
    <property type="entry name" value="Ankyrin repeat-containing domain"/>
    <property type="match status" value="1"/>
</dbReference>
<dbReference type="PANTHER" id="PTHR46481">
    <property type="entry name" value="ZINC FINGER BED DOMAIN-CONTAINING PROTEIN 4"/>
    <property type="match status" value="1"/>
</dbReference>
<keyword evidence="6" id="KW-0805">Transcription regulation</keyword>
<keyword evidence="11" id="KW-0175">Coiled coil</keyword>
<protein>
    <recommendedName>
        <fullName evidence="12">BED-type domain-containing protein</fullName>
    </recommendedName>
</protein>
<sequence length="898" mass="102942">MEETNKSNNVENTNDVEIITEEEVDDLEDVTVLMEGQKKKRRRKTSLVWPHFEMVSPGPDKKPRCKCKRCGLVYLVPGNYGTGNLRRHLENCVRRDTRDVGQLLLSKNGGAVSKFEPDKFRELLVAAIVMHDLPFRFVEYTAIRAIFAYLCPEATIITRNTARADLIRMHGREKEKIKFMLKDAPSRISLTSDLWTSVTTDGYMCITAHFIDRNWVLQKRVLNFCFMPPPHNGVSLSEKMYNLLCEWEIENKVFSVTLDNASSNDVSVEILRTQLSIRKALVCNGDFFHLRCCAHILNLIVQDGLKEIDIAIQKIRESVKYVKGSQVRKQKFLESVNQMSLDGKRGLRQDVPTRWNSTFLMIENALYYRRAFCHLELTDSNYKNCPTVDEWSKVEKIDKFLAVFYDATCAFSGTKYPAANLYFPSVFMIYLTLRQQMENEDEYMRRMAIQMLAKFEKYWLDFNVLLAIAVSLDPRYKLQFVDFCYKKLYGYSGSPAYLNVREKLFSLFLEYASNAPTTSTATGKRGGKVVNEFDSFEIDEESAHSQKSQLELYLDEPRVDRSANLDILSFWKGNQFRFPELASMARDVLSVPISTVASESTFSVGGRVIDQFRSSLRPDTVEALVCTRDWLYGEKELAQMKLDELVEDVMNLDINKESMDDNRGLIQRYSRACYDIAMFVYTAILVIVGLGSDELKKIKERHVLSLRVLKRTIKALPTNYYLLEKGQNPGRIRTVDEVIDKDIGSSSKDKFPMAIHDDTDEGKNIALLVVDNRQPQIHQLLLKREGNNALHLAAKLWISSSSKEDELKKKETSILAAARNGITEIVEEILNSNKYSMSIHDETDEGKNIALLAVENRQPKIYQLLLKKGLLTETMLQKLDKDGNNALHLSAKLGINKP</sequence>
<keyword evidence="8" id="KW-0804">Transcription</keyword>
<dbReference type="GO" id="GO:0008270">
    <property type="term" value="F:zinc ion binding"/>
    <property type="evidence" value="ECO:0007669"/>
    <property type="project" value="UniProtKB-KW"/>
</dbReference>
<dbReference type="GO" id="GO:0003677">
    <property type="term" value="F:DNA binding"/>
    <property type="evidence" value="ECO:0007669"/>
    <property type="project" value="UniProtKB-KW"/>
</dbReference>
<keyword evidence="7" id="KW-0238">DNA-binding</keyword>
<evidence type="ECO:0000256" key="7">
    <source>
        <dbReference type="ARBA" id="ARBA00023125"/>
    </source>
</evidence>
<dbReference type="InterPro" id="IPR025525">
    <property type="entry name" value="hAT-like_transposase_RNase-H"/>
</dbReference>
<dbReference type="InterPro" id="IPR008906">
    <property type="entry name" value="HATC_C_dom"/>
</dbReference>
<dbReference type="InterPro" id="IPR012337">
    <property type="entry name" value="RNaseH-like_sf"/>
</dbReference>
<dbReference type="PANTHER" id="PTHR46481:SF6">
    <property type="entry name" value="ZINC FINGER BED DOMAIN-CONTAINING PROTEIN RICESLEEPER 2-LIKE"/>
    <property type="match status" value="1"/>
</dbReference>
<evidence type="ECO:0000313" key="14">
    <source>
        <dbReference type="Proteomes" id="UP000594261"/>
    </source>
</evidence>
<keyword evidence="3" id="KW-0479">Metal-binding</keyword>
<dbReference type="Pfam" id="PF12796">
    <property type="entry name" value="Ank_2"/>
    <property type="match status" value="1"/>
</dbReference>
<reference evidence="13 14" key="1">
    <citation type="journal article" date="2016" name="G3 (Bethesda)">
        <title>First Draft Assembly and Annotation of the Genome of a California Endemic Oak Quercus lobata Nee (Fagaceae).</title>
        <authorList>
            <person name="Sork V.L."/>
            <person name="Fitz-Gibbon S.T."/>
            <person name="Puiu D."/>
            <person name="Crepeau M."/>
            <person name="Gugger P.F."/>
            <person name="Sherman R."/>
            <person name="Stevens K."/>
            <person name="Langley C.H."/>
            <person name="Pellegrini M."/>
            <person name="Salzberg S.L."/>
        </authorList>
    </citation>
    <scope>NUCLEOTIDE SEQUENCE [LARGE SCALE GENOMIC DNA]</scope>
    <source>
        <strain evidence="13 14">cv. SW786</strain>
    </source>
</reference>
<dbReference type="AlphaFoldDB" id="A0A7N2LAF9"/>
<evidence type="ECO:0000256" key="11">
    <source>
        <dbReference type="SAM" id="Coils"/>
    </source>
</evidence>
<dbReference type="InterPro" id="IPR036236">
    <property type="entry name" value="Znf_C2H2_sf"/>
</dbReference>
<accession>A0A7N2LAF9</accession>
<dbReference type="InterPro" id="IPR002110">
    <property type="entry name" value="Ankyrin_rpt"/>
</dbReference>
<evidence type="ECO:0000256" key="9">
    <source>
        <dbReference type="ARBA" id="ARBA00023242"/>
    </source>
</evidence>
<feature type="coiled-coil region" evidence="11">
    <location>
        <begin position="635"/>
        <end position="662"/>
    </location>
</feature>
<comment type="subcellular location">
    <subcellularLocation>
        <location evidence="1">Nucleus</location>
    </subcellularLocation>
</comment>
<reference evidence="13" key="2">
    <citation type="submission" date="2021-01" db="UniProtKB">
        <authorList>
            <consortium name="EnsemblPlants"/>
        </authorList>
    </citation>
    <scope>IDENTIFICATION</scope>
</reference>
<keyword evidence="14" id="KW-1185">Reference proteome</keyword>
<dbReference type="InterPro" id="IPR003656">
    <property type="entry name" value="Znf_BED"/>
</dbReference>
<organism evidence="13 14">
    <name type="scientific">Quercus lobata</name>
    <name type="common">Valley oak</name>
    <dbReference type="NCBI Taxonomy" id="97700"/>
    <lineage>
        <taxon>Eukaryota</taxon>
        <taxon>Viridiplantae</taxon>
        <taxon>Streptophyta</taxon>
        <taxon>Embryophyta</taxon>
        <taxon>Tracheophyta</taxon>
        <taxon>Spermatophyta</taxon>
        <taxon>Magnoliopsida</taxon>
        <taxon>eudicotyledons</taxon>
        <taxon>Gunneridae</taxon>
        <taxon>Pentapetalae</taxon>
        <taxon>rosids</taxon>
        <taxon>fabids</taxon>
        <taxon>Fagales</taxon>
        <taxon>Fagaceae</taxon>
        <taxon>Quercus</taxon>
    </lineage>
</organism>
<evidence type="ECO:0000256" key="8">
    <source>
        <dbReference type="ARBA" id="ARBA00023163"/>
    </source>
</evidence>